<dbReference type="AlphaFoldDB" id="A0A844D3W4"/>
<dbReference type="Proteomes" id="UP000439986">
    <property type="component" value="Unassembled WGS sequence"/>
</dbReference>
<keyword evidence="6" id="KW-1185">Reference proteome</keyword>
<evidence type="ECO:0000256" key="3">
    <source>
        <dbReference type="ARBA" id="ARBA00022801"/>
    </source>
</evidence>
<feature type="domain" description="Prohead serine protease" evidence="4">
    <location>
        <begin position="18"/>
        <end position="154"/>
    </location>
</feature>
<keyword evidence="3" id="KW-0378">Hydrolase</keyword>
<proteinExistence type="predicted"/>
<sequence>MHIKKLLKLEDVSLKMKGDGGTFAGYASVFGGVDSYGDTILKGAYAATLRNMKPKMFFNHEWRMPIGKYTLLKEDDHGLYVEGELTPGLTLASDVRAAMLHETLDGLSIGGFVKKGDYEETETGRIIHKWTSLMEISPVVFPADSDARIDMESVKSNDFELELAECRTERDFERLLRDAGLSRKGAAAVASRAKQVFSVRDAPVTGLDAKTANQVLQRLQSLAQ</sequence>
<dbReference type="GO" id="GO:0008233">
    <property type="term" value="F:peptidase activity"/>
    <property type="evidence" value="ECO:0007669"/>
    <property type="project" value="UniProtKB-KW"/>
</dbReference>
<dbReference type="RefSeq" id="WP_154360043.1">
    <property type="nucleotide sequence ID" value="NZ_WKJL01000019.1"/>
</dbReference>
<dbReference type="GO" id="GO:0006508">
    <property type="term" value="P:proteolysis"/>
    <property type="evidence" value="ECO:0007669"/>
    <property type="project" value="UniProtKB-KW"/>
</dbReference>
<accession>A0A844D3W4</accession>
<protein>
    <submittedName>
        <fullName evidence="5">HK97 family phage prohead protease</fullName>
    </submittedName>
</protein>
<evidence type="ECO:0000313" key="5">
    <source>
        <dbReference type="EMBL" id="MRW86788.1"/>
    </source>
</evidence>
<evidence type="ECO:0000256" key="1">
    <source>
        <dbReference type="ARBA" id="ARBA00022612"/>
    </source>
</evidence>
<dbReference type="NCBIfam" id="TIGR01543">
    <property type="entry name" value="proheadase_HK97"/>
    <property type="match status" value="1"/>
</dbReference>
<organism evidence="5 6">
    <name type="scientific">Duganella aquatilis</name>
    <dbReference type="NCBI Taxonomy" id="2666082"/>
    <lineage>
        <taxon>Bacteria</taxon>
        <taxon>Pseudomonadati</taxon>
        <taxon>Pseudomonadota</taxon>
        <taxon>Betaproteobacteria</taxon>
        <taxon>Burkholderiales</taxon>
        <taxon>Oxalobacteraceae</taxon>
        <taxon>Telluria group</taxon>
        <taxon>Duganella</taxon>
    </lineage>
</organism>
<dbReference type="Pfam" id="PF04586">
    <property type="entry name" value="Peptidase_S78"/>
    <property type="match status" value="1"/>
</dbReference>
<dbReference type="InterPro" id="IPR054613">
    <property type="entry name" value="Peptidase_S78_dom"/>
</dbReference>
<dbReference type="InterPro" id="IPR006433">
    <property type="entry name" value="Prohead_protease"/>
</dbReference>
<keyword evidence="1" id="KW-1188">Viral release from host cell</keyword>
<gene>
    <name evidence="5" type="ORF">GJ698_22205</name>
</gene>
<dbReference type="EMBL" id="WKJL01000019">
    <property type="protein sequence ID" value="MRW86788.1"/>
    <property type="molecule type" value="Genomic_DNA"/>
</dbReference>
<keyword evidence="2 5" id="KW-0645">Protease</keyword>
<name>A0A844D3W4_9BURK</name>
<dbReference type="SUPFAM" id="SSF50789">
    <property type="entry name" value="Herpes virus serine proteinase, assemblin"/>
    <property type="match status" value="1"/>
</dbReference>
<evidence type="ECO:0000256" key="2">
    <source>
        <dbReference type="ARBA" id="ARBA00022670"/>
    </source>
</evidence>
<evidence type="ECO:0000259" key="4">
    <source>
        <dbReference type="Pfam" id="PF04586"/>
    </source>
</evidence>
<evidence type="ECO:0000313" key="6">
    <source>
        <dbReference type="Proteomes" id="UP000439986"/>
    </source>
</evidence>
<reference evidence="5 6" key="1">
    <citation type="submission" date="2019-11" db="EMBL/GenBank/DDBJ databases">
        <title>Novel species isolated from a subtropical stream in China.</title>
        <authorList>
            <person name="Lu H."/>
        </authorList>
    </citation>
    <scope>NUCLEOTIDE SEQUENCE [LARGE SCALE GENOMIC DNA]</scope>
    <source>
        <strain evidence="5 6">FT26W</strain>
    </source>
</reference>
<comment type="caution">
    <text evidence="5">The sequence shown here is derived from an EMBL/GenBank/DDBJ whole genome shotgun (WGS) entry which is preliminary data.</text>
</comment>